<dbReference type="EMBL" id="DXCF01000037">
    <property type="protein sequence ID" value="HIZ10278.1"/>
    <property type="molecule type" value="Genomic_DNA"/>
</dbReference>
<gene>
    <name evidence="2" type="ORF">H9726_07300</name>
</gene>
<keyword evidence="1" id="KW-0812">Transmembrane</keyword>
<proteinExistence type="predicted"/>
<organism evidence="2 3">
    <name type="scientific">Candidatus Borkfalkia avicola</name>
    <dbReference type="NCBI Taxonomy" id="2838503"/>
    <lineage>
        <taxon>Bacteria</taxon>
        <taxon>Bacillati</taxon>
        <taxon>Bacillota</taxon>
        <taxon>Clostridia</taxon>
        <taxon>Christensenellales</taxon>
        <taxon>Christensenellaceae</taxon>
        <taxon>Candidatus Borkfalkia</taxon>
    </lineage>
</organism>
<dbReference type="AlphaFoldDB" id="A0A9D2D7Z1"/>
<protein>
    <submittedName>
        <fullName evidence="2">Uncharacterized protein</fullName>
    </submittedName>
</protein>
<dbReference type="Proteomes" id="UP000824025">
    <property type="component" value="Unassembled WGS sequence"/>
</dbReference>
<keyword evidence="1" id="KW-1133">Transmembrane helix</keyword>
<dbReference type="InterPro" id="IPR036259">
    <property type="entry name" value="MFS_trans_sf"/>
</dbReference>
<evidence type="ECO:0000313" key="3">
    <source>
        <dbReference type="Proteomes" id="UP000824025"/>
    </source>
</evidence>
<feature type="transmembrane region" description="Helical" evidence="1">
    <location>
        <begin position="7"/>
        <end position="26"/>
    </location>
</feature>
<keyword evidence="1" id="KW-0472">Membrane</keyword>
<sequence>MKRRLGFWQAMTFLGYLAGAAIAVVLAATVHLHAALCVVIALAVGIAVNVFCWAKHHCPHCGHPLGLYRRYAFKKCPFCGQPLDDNM</sequence>
<evidence type="ECO:0000313" key="2">
    <source>
        <dbReference type="EMBL" id="HIZ10278.1"/>
    </source>
</evidence>
<reference evidence="2" key="1">
    <citation type="journal article" date="2021" name="PeerJ">
        <title>Extensive microbial diversity within the chicken gut microbiome revealed by metagenomics and culture.</title>
        <authorList>
            <person name="Gilroy R."/>
            <person name="Ravi A."/>
            <person name="Getino M."/>
            <person name="Pursley I."/>
            <person name="Horton D.L."/>
            <person name="Alikhan N.F."/>
            <person name="Baker D."/>
            <person name="Gharbi K."/>
            <person name="Hall N."/>
            <person name="Watson M."/>
            <person name="Adriaenssens E.M."/>
            <person name="Foster-Nyarko E."/>
            <person name="Jarju S."/>
            <person name="Secka A."/>
            <person name="Antonio M."/>
            <person name="Oren A."/>
            <person name="Chaudhuri R.R."/>
            <person name="La Ragione R."/>
            <person name="Hildebrand F."/>
            <person name="Pallen M.J."/>
        </authorList>
    </citation>
    <scope>NUCLEOTIDE SEQUENCE</scope>
    <source>
        <strain evidence="2">CHK192-19661</strain>
    </source>
</reference>
<feature type="transmembrane region" description="Helical" evidence="1">
    <location>
        <begin position="32"/>
        <end position="54"/>
    </location>
</feature>
<name>A0A9D2D7Z1_9FIRM</name>
<reference evidence="2" key="2">
    <citation type="submission" date="2021-04" db="EMBL/GenBank/DDBJ databases">
        <authorList>
            <person name="Gilroy R."/>
        </authorList>
    </citation>
    <scope>NUCLEOTIDE SEQUENCE</scope>
    <source>
        <strain evidence="2">CHK192-19661</strain>
    </source>
</reference>
<dbReference type="SUPFAM" id="SSF103473">
    <property type="entry name" value="MFS general substrate transporter"/>
    <property type="match status" value="1"/>
</dbReference>
<evidence type="ECO:0000256" key="1">
    <source>
        <dbReference type="SAM" id="Phobius"/>
    </source>
</evidence>
<accession>A0A9D2D7Z1</accession>
<comment type="caution">
    <text evidence="2">The sequence shown here is derived from an EMBL/GenBank/DDBJ whole genome shotgun (WGS) entry which is preliminary data.</text>
</comment>